<sequence length="419" mass="45716">MFYNKTVIRSGLKGAIPVSINKIPSSYRIPLFCAVTLLFWMSMYTSVPIMAPYVEFLGGNHQLAGWIVGMYGISQMLLRIPVGIMSDRFHKRKLFITFGLFFTAIGGLGLWITHDFTWILILRALAGAAAATWVDFTVLFTSYYKHEESTKAIGTISFFNSLGQVLGILSAGWAADSLGWEAAFILGALLGVLGFIGSFFLIEKIEPDAPKITMRAIGNVAADRTLLFVSLLAILSQVLIFATVFGFTPVYATSLGADKFSLSLLSLFANVPVALASLFGGRKWAAKYGEKRMVVWGFILMGIFTFTIPFTHHLWVLMVTQAFAGFGRGLSFTLLMGMSIKHMPAEKRATAMGFFQAIYGLGMFVGPVLMGVIGDWFSLNQGFIVLGILGVFSALLSQWFVRATPKIPAVQSSGSTAAL</sequence>
<dbReference type="Gene3D" id="1.20.1250.20">
    <property type="entry name" value="MFS general substrate transporter like domains"/>
    <property type="match status" value="2"/>
</dbReference>
<protein>
    <submittedName>
        <fullName evidence="9">MFS transporter</fullName>
    </submittedName>
</protein>
<dbReference type="Proteomes" id="UP000467637">
    <property type="component" value="Unassembled WGS sequence"/>
</dbReference>
<feature type="transmembrane region" description="Helical" evidence="7">
    <location>
        <begin position="226"/>
        <end position="248"/>
    </location>
</feature>
<feature type="transmembrane region" description="Helical" evidence="7">
    <location>
        <begin position="293"/>
        <end position="310"/>
    </location>
</feature>
<keyword evidence="6 7" id="KW-0472">Membrane</keyword>
<evidence type="ECO:0000256" key="4">
    <source>
        <dbReference type="ARBA" id="ARBA00022692"/>
    </source>
</evidence>
<keyword evidence="2" id="KW-0813">Transport</keyword>
<evidence type="ECO:0000256" key="3">
    <source>
        <dbReference type="ARBA" id="ARBA00022475"/>
    </source>
</evidence>
<gene>
    <name evidence="9" type="ORF">GON05_07865</name>
</gene>
<feature type="transmembrane region" description="Helical" evidence="7">
    <location>
        <begin position="357"/>
        <end position="377"/>
    </location>
</feature>
<dbReference type="EMBL" id="WSEM01000007">
    <property type="protein sequence ID" value="MVQ34568.1"/>
    <property type="molecule type" value="Genomic_DNA"/>
</dbReference>
<feature type="domain" description="Major facilitator superfamily (MFS) profile" evidence="8">
    <location>
        <begin position="1"/>
        <end position="405"/>
    </location>
</feature>
<feature type="transmembrane region" description="Helical" evidence="7">
    <location>
        <begin position="118"/>
        <end position="140"/>
    </location>
</feature>
<dbReference type="PANTHER" id="PTHR43124:SF3">
    <property type="entry name" value="CHLORAMPHENICOL EFFLUX PUMP RV0191"/>
    <property type="match status" value="1"/>
</dbReference>
<dbReference type="InterPro" id="IPR001958">
    <property type="entry name" value="Tet-R_TetA/multi-R_MdtG-like"/>
</dbReference>
<organism evidence="9 10">
    <name type="scientific">Paenibacillus anseongense</name>
    <dbReference type="NCBI Taxonomy" id="2682845"/>
    <lineage>
        <taxon>Bacteria</taxon>
        <taxon>Bacillati</taxon>
        <taxon>Bacillota</taxon>
        <taxon>Bacilli</taxon>
        <taxon>Bacillales</taxon>
        <taxon>Paenibacillaceae</taxon>
        <taxon>Paenibacillus</taxon>
    </lineage>
</organism>
<dbReference type="InterPro" id="IPR036259">
    <property type="entry name" value="MFS_trans_sf"/>
</dbReference>
<reference evidence="9 10" key="1">
    <citation type="submission" date="2019-12" db="EMBL/GenBank/DDBJ databases">
        <authorList>
            <person name="Huq M.A."/>
        </authorList>
    </citation>
    <scope>NUCLEOTIDE SEQUENCE [LARGE SCALE GENOMIC DNA]</scope>
    <source>
        <strain evidence="9 10">MAH-34</strain>
    </source>
</reference>
<feature type="transmembrane region" description="Helical" evidence="7">
    <location>
        <begin position="383"/>
        <end position="401"/>
    </location>
</feature>
<comment type="caution">
    <text evidence="9">The sequence shown here is derived from an EMBL/GenBank/DDBJ whole genome shotgun (WGS) entry which is preliminary data.</text>
</comment>
<keyword evidence="5 7" id="KW-1133">Transmembrane helix</keyword>
<dbReference type="PROSITE" id="PS50850">
    <property type="entry name" value="MFS"/>
    <property type="match status" value="1"/>
</dbReference>
<proteinExistence type="predicted"/>
<keyword evidence="10" id="KW-1185">Reference proteome</keyword>
<accession>A0ABW9U583</accession>
<feature type="transmembrane region" description="Helical" evidence="7">
    <location>
        <begin position="260"/>
        <end position="281"/>
    </location>
</feature>
<keyword evidence="4 7" id="KW-0812">Transmembrane</keyword>
<evidence type="ECO:0000256" key="7">
    <source>
        <dbReference type="SAM" id="Phobius"/>
    </source>
</evidence>
<dbReference type="PANTHER" id="PTHR43124">
    <property type="entry name" value="PURINE EFFLUX PUMP PBUE"/>
    <property type="match status" value="1"/>
</dbReference>
<evidence type="ECO:0000256" key="6">
    <source>
        <dbReference type="ARBA" id="ARBA00023136"/>
    </source>
</evidence>
<dbReference type="InterPro" id="IPR050189">
    <property type="entry name" value="MFS_Efflux_Transporters"/>
</dbReference>
<evidence type="ECO:0000256" key="2">
    <source>
        <dbReference type="ARBA" id="ARBA00022448"/>
    </source>
</evidence>
<comment type="subcellular location">
    <subcellularLocation>
        <location evidence="1">Cell membrane</location>
        <topology evidence="1">Multi-pass membrane protein</topology>
    </subcellularLocation>
</comment>
<dbReference type="InterPro" id="IPR020846">
    <property type="entry name" value="MFS_dom"/>
</dbReference>
<feature type="transmembrane region" description="Helical" evidence="7">
    <location>
        <begin position="152"/>
        <end position="174"/>
    </location>
</feature>
<feature type="transmembrane region" description="Helical" evidence="7">
    <location>
        <begin position="63"/>
        <end position="82"/>
    </location>
</feature>
<dbReference type="PRINTS" id="PR01035">
    <property type="entry name" value="TCRTETA"/>
</dbReference>
<evidence type="ECO:0000259" key="8">
    <source>
        <dbReference type="PROSITE" id="PS50850"/>
    </source>
</evidence>
<name>A0ABW9U583_9BACL</name>
<keyword evidence="3" id="KW-1003">Cell membrane</keyword>
<dbReference type="Pfam" id="PF07690">
    <property type="entry name" value="MFS_1"/>
    <property type="match status" value="1"/>
</dbReference>
<dbReference type="CDD" id="cd17490">
    <property type="entry name" value="MFS_YxlH_like"/>
    <property type="match status" value="1"/>
</dbReference>
<feature type="transmembrane region" description="Helical" evidence="7">
    <location>
        <begin position="94"/>
        <end position="112"/>
    </location>
</feature>
<evidence type="ECO:0000313" key="9">
    <source>
        <dbReference type="EMBL" id="MVQ34568.1"/>
    </source>
</evidence>
<dbReference type="SUPFAM" id="SSF103473">
    <property type="entry name" value="MFS general substrate transporter"/>
    <property type="match status" value="1"/>
</dbReference>
<dbReference type="InterPro" id="IPR011701">
    <property type="entry name" value="MFS"/>
</dbReference>
<feature type="transmembrane region" description="Helical" evidence="7">
    <location>
        <begin position="180"/>
        <end position="205"/>
    </location>
</feature>
<evidence type="ECO:0000256" key="1">
    <source>
        <dbReference type="ARBA" id="ARBA00004651"/>
    </source>
</evidence>
<evidence type="ECO:0000256" key="5">
    <source>
        <dbReference type="ARBA" id="ARBA00022989"/>
    </source>
</evidence>
<evidence type="ECO:0000313" key="10">
    <source>
        <dbReference type="Proteomes" id="UP000467637"/>
    </source>
</evidence>
<feature type="transmembrane region" description="Helical" evidence="7">
    <location>
        <begin position="316"/>
        <end position="336"/>
    </location>
</feature>
<feature type="transmembrane region" description="Helical" evidence="7">
    <location>
        <begin position="29"/>
        <end position="51"/>
    </location>
</feature>